<comment type="caution">
    <text evidence="1">The sequence shown here is derived from an EMBL/GenBank/DDBJ whole genome shotgun (WGS) entry which is preliminary data.</text>
</comment>
<name>A0ABT2EAE1_9GAMM</name>
<reference evidence="1" key="1">
    <citation type="submission" date="2021-11" db="EMBL/GenBank/DDBJ databases">
        <title>Halomonas sp., isolated from a coastal aquaculture zone in Dongshan Bay.</title>
        <authorList>
            <person name="Lin W."/>
        </authorList>
    </citation>
    <scope>NUCLEOTIDE SEQUENCE</scope>
    <source>
        <strain evidence="1">Yzlin-01</strain>
    </source>
</reference>
<dbReference type="RefSeq" id="WP_259035041.1">
    <property type="nucleotide sequence ID" value="NZ_JAJISC010000002.1"/>
</dbReference>
<keyword evidence="2" id="KW-1185">Reference proteome</keyword>
<sequence length="70" mass="7580">MTIEKADAMTPEQTLALAASLGLPLAEERAPHIAGVLHHIRSVIARLDELPIEYICPPSFAFNAQQENAS</sequence>
<gene>
    <name evidence="1" type="ORF">LLY24_04255</name>
</gene>
<dbReference type="EMBL" id="JAJISC010000002">
    <property type="protein sequence ID" value="MCS2608531.1"/>
    <property type="molecule type" value="Genomic_DNA"/>
</dbReference>
<dbReference type="Proteomes" id="UP001165542">
    <property type="component" value="Unassembled WGS sequence"/>
</dbReference>
<proteinExistence type="predicted"/>
<evidence type="ECO:0000313" key="2">
    <source>
        <dbReference type="Proteomes" id="UP001165542"/>
    </source>
</evidence>
<organism evidence="1 2">
    <name type="scientific">Halomonas dongshanensis</name>
    <dbReference type="NCBI Taxonomy" id="2890835"/>
    <lineage>
        <taxon>Bacteria</taxon>
        <taxon>Pseudomonadati</taxon>
        <taxon>Pseudomonadota</taxon>
        <taxon>Gammaproteobacteria</taxon>
        <taxon>Oceanospirillales</taxon>
        <taxon>Halomonadaceae</taxon>
        <taxon>Halomonas</taxon>
    </lineage>
</organism>
<evidence type="ECO:0008006" key="3">
    <source>
        <dbReference type="Google" id="ProtNLM"/>
    </source>
</evidence>
<protein>
    <recommendedName>
        <fullName evidence="3">DUF4089 domain-containing protein</fullName>
    </recommendedName>
</protein>
<accession>A0ABT2EAE1</accession>
<evidence type="ECO:0000313" key="1">
    <source>
        <dbReference type="EMBL" id="MCS2608531.1"/>
    </source>
</evidence>